<dbReference type="GeneID" id="39729094"/>
<comment type="caution">
    <text evidence="4">The sequence shown here is derived from an EMBL/GenBank/DDBJ whole genome shotgun (WGS) entry which is preliminary data.</text>
</comment>
<dbReference type="OrthoDB" id="385615at2759"/>
<proteinExistence type="predicted"/>
<feature type="region of interest" description="Disordered" evidence="1">
    <location>
        <begin position="116"/>
        <end position="143"/>
    </location>
</feature>
<evidence type="ECO:0000256" key="2">
    <source>
        <dbReference type="SAM" id="Phobius"/>
    </source>
</evidence>
<keyword evidence="2" id="KW-0472">Membrane</keyword>
<organism evidence="4 5">
    <name type="scientific">Plasmodium gallinaceum</name>
    <dbReference type="NCBI Taxonomy" id="5849"/>
    <lineage>
        <taxon>Eukaryota</taxon>
        <taxon>Sar</taxon>
        <taxon>Alveolata</taxon>
        <taxon>Apicomplexa</taxon>
        <taxon>Aconoidasida</taxon>
        <taxon>Haemosporida</taxon>
        <taxon>Plasmodiidae</taxon>
        <taxon>Plasmodium</taxon>
        <taxon>Plasmodium (Haemamoeba)</taxon>
    </lineage>
</organism>
<dbReference type="VEuPathDB" id="PlasmoDB:PGAL8A_00056900"/>
<feature type="transmembrane region" description="Helical" evidence="2">
    <location>
        <begin position="88"/>
        <end position="109"/>
    </location>
</feature>
<keyword evidence="2" id="KW-1133">Transmembrane helix</keyword>
<gene>
    <name evidence="4" type="ORF">PGAL8A_00056900</name>
</gene>
<protein>
    <submittedName>
        <fullName evidence="4">Sexual stage-specific protein, putative</fullName>
    </submittedName>
</protein>
<feature type="signal peptide" evidence="3">
    <location>
        <begin position="1"/>
        <end position="25"/>
    </location>
</feature>
<dbReference type="EMBL" id="CVMV01000143">
    <property type="protein sequence ID" value="CRG98134.1"/>
    <property type="molecule type" value="Genomic_DNA"/>
</dbReference>
<reference evidence="4" key="1">
    <citation type="submission" date="2015-04" db="EMBL/GenBank/DDBJ databases">
        <authorList>
            <consortium name="Pathogen Informatics"/>
        </authorList>
    </citation>
    <scope>NUCLEOTIDE SEQUENCE [LARGE SCALE GENOMIC DNA]</scope>
    <source>
        <strain evidence="4">8A</strain>
    </source>
</reference>
<dbReference type="AlphaFoldDB" id="A0A1J1GZT8"/>
<evidence type="ECO:0000256" key="3">
    <source>
        <dbReference type="SAM" id="SignalP"/>
    </source>
</evidence>
<keyword evidence="5" id="KW-1185">Reference proteome</keyword>
<dbReference type="Proteomes" id="UP000220797">
    <property type="component" value="Unassembled WGS sequence"/>
</dbReference>
<feature type="chain" id="PRO_5013017915" evidence="3">
    <location>
        <begin position="26"/>
        <end position="143"/>
    </location>
</feature>
<name>A0A1J1GZT8_PLAGA</name>
<keyword evidence="3" id="KW-0732">Signal</keyword>
<feature type="compositionally biased region" description="Basic and acidic residues" evidence="1">
    <location>
        <begin position="131"/>
        <end position="143"/>
    </location>
</feature>
<feature type="region of interest" description="Disordered" evidence="1">
    <location>
        <begin position="30"/>
        <end position="54"/>
    </location>
</feature>
<evidence type="ECO:0000313" key="4">
    <source>
        <dbReference type="EMBL" id="CRG98134.1"/>
    </source>
</evidence>
<evidence type="ECO:0000256" key="1">
    <source>
        <dbReference type="SAM" id="MobiDB-lite"/>
    </source>
</evidence>
<evidence type="ECO:0000313" key="5">
    <source>
        <dbReference type="Proteomes" id="UP000220797"/>
    </source>
</evidence>
<dbReference type="Pfam" id="PF09716">
    <property type="entry name" value="ETRAMP"/>
    <property type="match status" value="1"/>
</dbReference>
<accession>A0A1J1GZT8</accession>
<feature type="compositionally biased region" description="Polar residues" evidence="1">
    <location>
        <begin position="40"/>
        <end position="51"/>
    </location>
</feature>
<keyword evidence="2" id="KW-0812">Transmembrane</keyword>
<sequence length="143" mass="15488">MNFRKLISSLSLVLILYSIVELAFANADEKTKKSPGKGNPVSTTSSNQSDTSLKDAIDRIPAEAQQALEEIKVISNMLDKKTSVNRNLIIGTAVTNIALLLMLSGLMGYNTRKMAVDDGEGKDKAGKKKDVKGECCKETDEAH</sequence>
<dbReference type="RefSeq" id="XP_028530931.1">
    <property type="nucleotide sequence ID" value="XM_028674594.1"/>
</dbReference>